<dbReference type="GO" id="GO:0003700">
    <property type="term" value="F:DNA-binding transcription factor activity"/>
    <property type="evidence" value="ECO:0007669"/>
    <property type="project" value="TreeGrafter"/>
</dbReference>
<accession>A0A3M2LAX6</accession>
<dbReference type="PANTHER" id="PTHR30055:SF226">
    <property type="entry name" value="HTH-TYPE TRANSCRIPTIONAL REGULATOR PKSA"/>
    <property type="match status" value="1"/>
</dbReference>
<gene>
    <name evidence="5" type="ORF">EBN03_16370</name>
</gene>
<proteinExistence type="predicted"/>
<evidence type="ECO:0000313" key="6">
    <source>
        <dbReference type="Proteomes" id="UP000279275"/>
    </source>
</evidence>
<keyword evidence="1 2" id="KW-0238">DNA-binding</keyword>
<dbReference type="InterPro" id="IPR001647">
    <property type="entry name" value="HTH_TetR"/>
</dbReference>
<dbReference type="InterPro" id="IPR009057">
    <property type="entry name" value="Homeodomain-like_sf"/>
</dbReference>
<organism evidence="5 6">
    <name type="scientific">Nocardia stercoris</name>
    <dbReference type="NCBI Taxonomy" id="2483361"/>
    <lineage>
        <taxon>Bacteria</taxon>
        <taxon>Bacillati</taxon>
        <taxon>Actinomycetota</taxon>
        <taxon>Actinomycetes</taxon>
        <taxon>Mycobacteriales</taxon>
        <taxon>Nocardiaceae</taxon>
        <taxon>Nocardia</taxon>
    </lineage>
</organism>
<dbReference type="OrthoDB" id="9790413at2"/>
<dbReference type="InterPro" id="IPR036271">
    <property type="entry name" value="Tet_transcr_reg_TetR-rel_C_sf"/>
</dbReference>
<feature type="compositionally biased region" description="Basic and acidic residues" evidence="3">
    <location>
        <begin position="1"/>
        <end position="11"/>
    </location>
</feature>
<dbReference type="InterPro" id="IPR050109">
    <property type="entry name" value="HTH-type_TetR-like_transc_reg"/>
</dbReference>
<feature type="DNA-binding region" description="H-T-H motif" evidence="2">
    <location>
        <begin position="97"/>
        <end position="116"/>
    </location>
</feature>
<reference evidence="5 6" key="1">
    <citation type="submission" date="2018-10" db="EMBL/GenBank/DDBJ databases">
        <title>Isolation from cow dung.</title>
        <authorList>
            <person name="Ling L."/>
        </authorList>
    </citation>
    <scope>NUCLEOTIDE SEQUENCE [LARGE SCALE GENOMIC DNA]</scope>
    <source>
        <strain evidence="5 6">NEAU-LL90</strain>
    </source>
</reference>
<dbReference type="SUPFAM" id="SSF46689">
    <property type="entry name" value="Homeodomain-like"/>
    <property type="match status" value="1"/>
</dbReference>
<dbReference type="PROSITE" id="PS50977">
    <property type="entry name" value="HTH_TETR_2"/>
    <property type="match status" value="1"/>
</dbReference>
<dbReference type="AlphaFoldDB" id="A0A3M2LAX6"/>
<dbReference type="SUPFAM" id="SSF48498">
    <property type="entry name" value="Tetracyclin repressor-like, C-terminal domain"/>
    <property type="match status" value="1"/>
</dbReference>
<feature type="region of interest" description="Disordered" evidence="3">
    <location>
        <begin position="1"/>
        <end position="33"/>
    </location>
</feature>
<name>A0A3M2LAX6_9NOCA</name>
<evidence type="ECO:0000259" key="4">
    <source>
        <dbReference type="PROSITE" id="PS50977"/>
    </source>
</evidence>
<sequence length="268" mass="28421">MPSRRPAEPAGRRPRANASRREPTGGAGPLGHLATASSRSAILAILTSRIPSCQNRYVTGQRTYGGVSADERRAQRRAALLSAALEIIGTQGLEKLTVAGLCAEAGLNERYYYEQFDSRDAVLTALFDEIATELAAAVTRDVSQTRGDTRATARAAIAAGIGVLTDDPRKARVALIISAATPQLRARTAATNTAFAALVATQGVDFFGLGAAEANPAISFRATYLVGGLVQALTSWLHGDLPMTRDELVEHITDVFVLLGEDLVHPRD</sequence>
<evidence type="ECO:0000256" key="3">
    <source>
        <dbReference type="SAM" id="MobiDB-lite"/>
    </source>
</evidence>
<dbReference type="EMBL" id="RFFH01000006">
    <property type="protein sequence ID" value="RMI31768.1"/>
    <property type="molecule type" value="Genomic_DNA"/>
</dbReference>
<feature type="domain" description="HTH tetR-type" evidence="4">
    <location>
        <begin position="74"/>
        <end position="134"/>
    </location>
</feature>
<evidence type="ECO:0000313" key="5">
    <source>
        <dbReference type="EMBL" id="RMI31768.1"/>
    </source>
</evidence>
<dbReference type="GO" id="GO:0000976">
    <property type="term" value="F:transcription cis-regulatory region binding"/>
    <property type="evidence" value="ECO:0007669"/>
    <property type="project" value="TreeGrafter"/>
</dbReference>
<comment type="caution">
    <text evidence="5">The sequence shown here is derived from an EMBL/GenBank/DDBJ whole genome shotgun (WGS) entry which is preliminary data.</text>
</comment>
<dbReference type="Proteomes" id="UP000279275">
    <property type="component" value="Unassembled WGS sequence"/>
</dbReference>
<dbReference type="Pfam" id="PF00440">
    <property type="entry name" value="TetR_N"/>
    <property type="match status" value="1"/>
</dbReference>
<protein>
    <submittedName>
        <fullName evidence="5">TetR/AcrR family transcriptional regulator</fullName>
    </submittedName>
</protein>
<dbReference type="Gene3D" id="1.10.357.10">
    <property type="entry name" value="Tetracycline Repressor, domain 2"/>
    <property type="match status" value="1"/>
</dbReference>
<dbReference type="Gene3D" id="1.10.10.60">
    <property type="entry name" value="Homeodomain-like"/>
    <property type="match status" value="1"/>
</dbReference>
<evidence type="ECO:0000256" key="2">
    <source>
        <dbReference type="PROSITE-ProRule" id="PRU00335"/>
    </source>
</evidence>
<dbReference type="PANTHER" id="PTHR30055">
    <property type="entry name" value="HTH-TYPE TRANSCRIPTIONAL REGULATOR RUTR"/>
    <property type="match status" value="1"/>
</dbReference>
<keyword evidence="6" id="KW-1185">Reference proteome</keyword>
<evidence type="ECO:0000256" key="1">
    <source>
        <dbReference type="ARBA" id="ARBA00023125"/>
    </source>
</evidence>